<evidence type="ECO:0000256" key="2">
    <source>
        <dbReference type="ARBA" id="ARBA00022692"/>
    </source>
</evidence>
<dbReference type="AlphaFoldDB" id="A0A3S5AJM0"/>
<evidence type="ECO:0000256" key="1">
    <source>
        <dbReference type="ARBA" id="ARBA00004141"/>
    </source>
</evidence>
<accession>A0A3S5AJM0</accession>
<dbReference type="EMBL" id="CAAALY010118116">
    <property type="protein sequence ID" value="VEL31056.1"/>
    <property type="molecule type" value="Genomic_DNA"/>
</dbReference>
<organism evidence="7 8">
    <name type="scientific">Protopolystoma xenopodis</name>
    <dbReference type="NCBI Taxonomy" id="117903"/>
    <lineage>
        <taxon>Eukaryota</taxon>
        <taxon>Metazoa</taxon>
        <taxon>Spiralia</taxon>
        <taxon>Lophotrochozoa</taxon>
        <taxon>Platyhelminthes</taxon>
        <taxon>Monogenea</taxon>
        <taxon>Polyopisthocotylea</taxon>
        <taxon>Polystomatidea</taxon>
        <taxon>Polystomatidae</taxon>
        <taxon>Protopolystoma</taxon>
    </lineage>
</organism>
<protein>
    <submittedName>
        <fullName evidence="7">Uncharacterized protein</fullName>
    </submittedName>
</protein>
<evidence type="ECO:0000313" key="7">
    <source>
        <dbReference type="EMBL" id="VEL31056.1"/>
    </source>
</evidence>
<evidence type="ECO:0000256" key="6">
    <source>
        <dbReference type="SAM" id="Phobius"/>
    </source>
</evidence>
<comment type="caution">
    <text evidence="7">The sequence shown here is derived from an EMBL/GenBank/DDBJ whole genome shotgun (WGS) entry which is preliminary data.</text>
</comment>
<keyword evidence="2 6" id="KW-0812">Transmembrane</keyword>
<gene>
    <name evidence="7" type="ORF">PXEA_LOCUS24496</name>
</gene>
<dbReference type="GO" id="GO:0005789">
    <property type="term" value="C:endoplasmic reticulum membrane"/>
    <property type="evidence" value="ECO:0007669"/>
    <property type="project" value="TreeGrafter"/>
</dbReference>
<dbReference type="InterPro" id="IPR045014">
    <property type="entry name" value="TM41A/B"/>
</dbReference>
<reference evidence="7" key="1">
    <citation type="submission" date="2018-11" db="EMBL/GenBank/DDBJ databases">
        <authorList>
            <consortium name="Pathogen Informatics"/>
        </authorList>
    </citation>
    <scope>NUCLEOTIDE SEQUENCE</scope>
</reference>
<feature type="transmembrane region" description="Helical" evidence="6">
    <location>
        <begin position="78"/>
        <end position="104"/>
    </location>
</feature>
<proteinExistence type="inferred from homology"/>
<keyword evidence="8" id="KW-1185">Reference proteome</keyword>
<evidence type="ECO:0000256" key="4">
    <source>
        <dbReference type="ARBA" id="ARBA00023136"/>
    </source>
</evidence>
<feature type="transmembrane region" description="Helical" evidence="6">
    <location>
        <begin position="110"/>
        <end position="132"/>
    </location>
</feature>
<dbReference type="PANTHER" id="PTHR43220:SF18">
    <property type="entry name" value="TRANSMEMBRANE PROTEIN 41B"/>
    <property type="match status" value="1"/>
</dbReference>
<dbReference type="OrthoDB" id="3364966at2759"/>
<comment type="subcellular location">
    <subcellularLocation>
        <location evidence="1">Membrane</location>
        <topology evidence="1">Multi-pass membrane protein</topology>
    </subcellularLocation>
</comment>
<name>A0A3S5AJM0_9PLAT</name>
<dbReference type="PANTHER" id="PTHR43220">
    <property type="match status" value="1"/>
</dbReference>
<evidence type="ECO:0000256" key="3">
    <source>
        <dbReference type="ARBA" id="ARBA00022989"/>
    </source>
</evidence>
<sequence>MMLYYETSLIKTSEKWRPFAIFCGPFLLSIIFIFVLLRGLPELPDEYREHIKFPSNLHELKQLGIVLSSYKGNYYWQILLLIISSYIFLQSFMIPGSVLFSILLGYLFPFPVALLVIALCSAVGASCCYFFAGYVGSRTLLRLFPDHIMHFRASYDPAALIHLLT</sequence>
<dbReference type="GO" id="GO:0000045">
    <property type="term" value="P:autophagosome assembly"/>
    <property type="evidence" value="ECO:0007669"/>
    <property type="project" value="TreeGrafter"/>
</dbReference>
<evidence type="ECO:0000313" key="8">
    <source>
        <dbReference type="Proteomes" id="UP000784294"/>
    </source>
</evidence>
<keyword evidence="3 6" id="KW-1133">Transmembrane helix</keyword>
<feature type="transmembrane region" description="Helical" evidence="6">
    <location>
        <begin position="19"/>
        <end position="40"/>
    </location>
</feature>
<dbReference type="Proteomes" id="UP000784294">
    <property type="component" value="Unassembled WGS sequence"/>
</dbReference>
<comment type="similarity">
    <text evidence="5">Belongs to the TMEM41 family.</text>
</comment>
<keyword evidence="4 6" id="KW-0472">Membrane</keyword>
<evidence type="ECO:0000256" key="5">
    <source>
        <dbReference type="ARBA" id="ARBA00025797"/>
    </source>
</evidence>